<reference evidence="2" key="1">
    <citation type="journal article" date="2022" name="Nat. Commun.">
        <title>Chromosome evolution and the genetic basis of agronomically important traits in greater yam.</title>
        <authorList>
            <person name="Bredeson J.V."/>
            <person name="Lyons J.B."/>
            <person name="Oniyinde I.O."/>
            <person name="Okereke N.R."/>
            <person name="Kolade O."/>
            <person name="Nnabue I."/>
            <person name="Nwadili C.O."/>
            <person name="Hribova E."/>
            <person name="Parker M."/>
            <person name="Nwogha J."/>
            <person name="Shu S."/>
            <person name="Carlson J."/>
            <person name="Kariba R."/>
            <person name="Muthemba S."/>
            <person name="Knop K."/>
            <person name="Barton G.J."/>
            <person name="Sherwood A.V."/>
            <person name="Lopez-Montes A."/>
            <person name="Asiedu R."/>
            <person name="Jamnadass R."/>
            <person name="Muchugi A."/>
            <person name="Goodstein D."/>
            <person name="Egesi C.N."/>
            <person name="Featherston J."/>
            <person name="Asfaw A."/>
            <person name="Simpson G.G."/>
            <person name="Dolezel J."/>
            <person name="Hendre P.S."/>
            <person name="Van Deynze A."/>
            <person name="Kumar P.L."/>
            <person name="Obidiegwu J.E."/>
            <person name="Bhattacharjee R."/>
            <person name="Rokhsar D.S."/>
        </authorList>
    </citation>
    <scope>NUCLEOTIDE SEQUENCE [LARGE SCALE GENOMIC DNA]</scope>
    <source>
        <strain evidence="2">cv. TDa95/00328</strain>
    </source>
</reference>
<organism evidence="1 2">
    <name type="scientific">Dioscorea alata</name>
    <name type="common">Purple yam</name>
    <dbReference type="NCBI Taxonomy" id="55571"/>
    <lineage>
        <taxon>Eukaryota</taxon>
        <taxon>Viridiplantae</taxon>
        <taxon>Streptophyta</taxon>
        <taxon>Embryophyta</taxon>
        <taxon>Tracheophyta</taxon>
        <taxon>Spermatophyta</taxon>
        <taxon>Magnoliopsida</taxon>
        <taxon>Liliopsida</taxon>
        <taxon>Dioscoreales</taxon>
        <taxon>Dioscoreaceae</taxon>
        <taxon>Dioscorea</taxon>
    </lineage>
</organism>
<accession>A0ACB7VNR1</accession>
<keyword evidence="1" id="KW-0723">Serine/threonine-protein kinase</keyword>
<dbReference type="EC" id="2.7.11.1" evidence="1"/>
<sequence length="664" mass="73136">MVLRALLLLDLLILFPIEILSKGGLAFILCDKGSNYTTPSAFATNLALLLSNLTASATNSSTLFSTSSVASIYGLAQCRPDLSSSLCSSCFNSSTTAFSTYCPSGSSAAFRSELCLLRYSNTSFFSQVSDDTMYYGKNSTNALDPKVFDQRLADLMGEISPKASQSTSRFSVGTANLSDSEDIYAMLQCTRDLSSSSCGNCLYEVLEAMRTTCSGSIGCHMLAVSCTARYETYRFYSLSVAPPPPAASPPPPAGGENRSSESGGKSRNITTTVLVVVIPLAVAILLFAVCICLRRRSVRTAKIPGDEPELISAESLLFDLCTIREATDNFSDENKLGKGGFGSVYKGMLRDGQEIAVKRLASSSLQGLAEFKNEVLLVAKLQHKNLVRLLGCCIENNEKILVYEYLYNSSLDKFLFDPIKRRQLDWQRRYKIIEDIGRGLLYLHEESRLRIIHRDLKPGNILLDEDMNPKIADFGFAKLFGLDETQGKASLIAGTLGYMAPEYALHGLLSVKLDVYSYGMMVLEIVTGRKNGSFQKSGTATNLLSTVWQYWNEGRGLELKDSSLDEKVINEEVLRCIHIGLLCVQKDPKERPTMALVVLMLSSYSVYLPRPSTPGFLMQRSEISDMLSREMDSTLPENGQANEERYPLRLISLNDLSISEMEGR</sequence>
<evidence type="ECO:0000313" key="1">
    <source>
        <dbReference type="EMBL" id="KAH7675699.1"/>
    </source>
</evidence>
<dbReference type="EMBL" id="CM037018">
    <property type="protein sequence ID" value="KAH7675699.1"/>
    <property type="molecule type" value="Genomic_DNA"/>
</dbReference>
<evidence type="ECO:0000313" key="2">
    <source>
        <dbReference type="Proteomes" id="UP000827976"/>
    </source>
</evidence>
<keyword evidence="1" id="KW-0808">Transferase</keyword>
<keyword evidence="2" id="KW-1185">Reference proteome</keyword>
<comment type="caution">
    <text evidence="1">The sequence shown here is derived from an EMBL/GenBank/DDBJ whole genome shotgun (WGS) entry which is preliminary data.</text>
</comment>
<name>A0ACB7VNR1_DIOAL</name>
<gene>
    <name evidence="1" type="ORF">IHE45_08G153500</name>
</gene>
<proteinExistence type="predicted"/>
<protein>
    <submittedName>
        <fullName evidence="1">Non-specific serine/threonine protein kinase protein</fullName>
        <ecNumber evidence="1">2.7.11.1</ecNumber>
    </submittedName>
</protein>
<dbReference type="Proteomes" id="UP000827976">
    <property type="component" value="Chromosome 8"/>
</dbReference>
<keyword evidence="1" id="KW-0418">Kinase</keyword>